<protein>
    <submittedName>
        <fullName evidence="2">HNH homing endonuclease</fullName>
    </submittedName>
</protein>
<dbReference type="InterPro" id="IPR044925">
    <property type="entry name" value="His-Me_finger_sf"/>
</dbReference>
<keyword evidence="2" id="KW-0540">Nuclease</keyword>
<accession>A0A9E6MVM6</accession>
<name>A0A9E6MVM6_9CAUD</name>
<reference evidence="2 3" key="1">
    <citation type="submission" date="2021-06" db="EMBL/GenBank/DDBJ databases">
        <authorList>
            <person name="Zhang G."/>
            <person name="Liu Y."/>
            <person name="Wang J."/>
            <person name="Chen Y."/>
        </authorList>
    </citation>
    <scope>NUCLEOTIDE SEQUENCE [LARGE SCALE GENOMIC DNA]</scope>
</reference>
<dbReference type="EMBL" id="MZ374361">
    <property type="protein sequence ID" value="QWY14588.1"/>
    <property type="molecule type" value="Genomic_DNA"/>
</dbReference>
<evidence type="ECO:0000313" key="2">
    <source>
        <dbReference type="EMBL" id="QWY14588.1"/>
    </source>
</evidence>
<dbReference type="GO" id="GO:0004519">
    <property type="term" value="F:endonuclease activity"/>
    <property type="evidence" value="ECO:0007669"/>
    <property type="project" value="UniProtKB-KW"/>
</dbReference>
<dbReference type="Proteomes" id="UP000886880">
    <property type="component" value="Segment"/>
</dbReference>
<proteinExistence type="predicted"/>
<evidence type="ECO:0000313" key="3">
    <source>
        <dbReference type="Proteomes" id="UP000886880"/>
    </source>
</evidence>
<dbReference type="Pfam" id="PF13392">
    <property type="entry name" value="HNH_3"/>
    <property type="match status" value="1"/>
</dbReference>
<organism evidence="2 3">
    <name type="scientific">Klebsiella phage BUCT_49532</name>
    <dbReference type="NCBI Taxonomy" id="2849971"/>
    <lineage>
        <taxon>Viruses</taxon>
        <taxon>Duplodnaviria</taxon>
        <taxon>Heunggongvirae</taxon>
        <taxon>Uroviricota</taxon>
        <taxon>Caudoviricetes</taxon>
        <taxon>Jameshumphriesvirinae</taxon>
        <taxon>Chaoyangvirus</taxon>
        <taxon>Chaoyangvirus BUCT49532</taxon>
    </lineage>
</organism>
<keyword evidence="2" id="KW-0378">Hydrolase</keyword>
<evidence type="ECO:0000259" key="1">
    <source>
        <dbReference type="Pfam" id="PF13392"/>
    </source>
</evidence>
<dbReference type="Gene3D" id="3.90.75.20">
    <property type="match status" value="1"/>
</dbReference>
<dbReference type="GeneID" id="78058266"/>
<dbReference type="InterPro" id="IPR003615">
    <property type="entry name" value="HNH_nuc"/>
</dbReference>
<sequence>MDWNSIYEYRQGSLYAKYSLNGKYPVGRLVGYLDKRGYIRTKFNGKMTFAHRIIWEMFNGEIEEGMEIDHINGVKTDNRIENLRCVDRFVNCKNASIRKDNTSGATGVSYNVAKGKWIVQVQVDKVRSAVSFANKEDAIDFANDAYCSEKKFTERHGK</sequence>
<keyword evidence="2" id="KW-0255">Endonuclease</keyword>
<keyword evidence="3" id="KW-1185">Reference proteome</keyword>
<dbReference type="RefSeq" id="YP_010683729.1">
    <property type="nucleotide sequence ID" value="NC_071129.1"/>
</dbReference>
<dbReference type="SUPFAM" id="SSF54060">
    <property type="entry name" value="His-Me finger endonucleases"/>
    <property type="match status" value="1"/>
</dbReference>
<feature type="domain" description="HNH nuclease" evidence="1">
    <location>
        <begin position="49"/>
        <end position="88"/>
    </location>
</feature>